<sequence>MTVRWSLYSMNSSPVPTRSISPLTSHHRKYRITMQRQIKVRRKAGVIHVLGGLWHGGPGRVGAVRFKTSISTSDFSISRSGQFISVLSQQARLYSIYIVTLFIRSQPISTQTILTMQLTSLLAASTLISSVLALRPQASLPKRSHDTTDPLSDFDLCLEFPTLCVPPTPSDSSTWDLISATPTPTGLPKPPVITSTRTITSSPTASTPSNATTTLTFTTPIPSTFVTTIQTIRTRTITKATYDNVASMYYSVTSSTTENWMLVETVTTTGTGTFTVTATRAAITPDVNGTKAEDTVTLVKSTSRPTAPAREEDSGVGRVRVGIMGLLGIAVGMVML</sequence>
<keyword evidence="3" id="KW-1185">Reference proteome</keyword>
<feature type="region of interest" description="Disordered" evidence="1">
    <location>
        <begin position="186"/>
        <end position="214"/>
    </location>
</feature>
<feature type="compositionally biased region" description="Low complexity" evidence="1">
    <location>
        <begin position="192"/>
        <end position="214"/>
    </location>
</feature>
<evidence type="ECO:0000313" key="2">
    <source>
        <dbReference type="EMBL" id="RPA85580.1"/>
    </source>
</evidence>
<reference evidence="2 3" key="1">
    <citation type="journal article" date="2018" name="Nat. Ecol. Evol.">
        <title>Pezizomycetes genomes reveal the molecular basis of ectomycorrhizal truffle lifestyle.</title>
        <authorList>
            <person name="Murat C."/>
            <person name="Payen T."/>
            <person name="Noel B."/>
            <person name="Kuo A."/>
            <person name="Morin E."/>
            <person name="Chen J."/>
            <person name="Kohler A."/>
            <person name="Krizsan K."/>
            <person name="Balestrini R."/>
            <person name="Da Silva C."/>
            <person name="Montanini B."/>
            <person name="Hainaut M."/>
            <person name="Levati E."/>
            <person name="Barry K.W."/>
            <person name="Belfiori B."/>
            <person name="Cichocki N."/>
            <person name="Clum A."/>
            <person name="Dockter R.B."/>
            <person name="Fauchery L."/>
            <person name="Guy J."/>
            <person name="Iotti M."/>
            <person name="Le Tacon F."/>
            <person name="Lindquist E.A."/>
            <person name="Lipzen A."/>
            <person name="Malagnac F."/>
            <person name="Mello A."/>
            <person name="Molinier V."/>
            <person name="Miyauchi S."/>
            <person name="Poulain J."/>
            <person name="Riccioni C."/>
            <person name="Rubini A."/>
            <person name="Sitrit Y."/>
            <person name="Splivallo R."/>
            <person name="Traeger S."/>
            <person name="Wang M."/>
            <person name="Zifcakova L."/>
            <person name="Wipf D."/>
            <person name="Zambonelli A."/>
            <person name="Paolocci F."/>
            <person name="Nowrousian M."/>
            <person name="Ottonello S."/>
            <person name="Baldrian P."/>
            <person name="Spatafora J.W."/>
            <person name="Henrissat B."/>
            <person name="Nagy L.G."/>
            <person name="Aury J.M."/>
            <person name="Wincker P."/>
            <person name="Grigoriev I.V."/>
            <person name="Bonfante P."/>
            <person name="Martin F.M."/>
        </authorList>
    </citation>
    <scope>NUCLEOTIDE SEQUENCE [LARGE SCALE GENOMIC DNA]</scope>
    <source>
        <strain evidence="2 3">RN42</strain>
    </source>
</reference>
<name>A0A3N4IN72_ASCIM</name>
<organism evidence="2 3">
    <name type="scientific">Ascobolus immersus RN42</name>
    <dbReference type="NCBI Taxonomy" id="1160509"/>
    <lineage>
        <taxon>Eukaryota</taxon>
        <taxon>Fungi</taxon>
        <taxon>Dikarya</taxon>
        <taxon>Ascomycota</taxon>
        <taxon>Pezizomycotina</taxon>
        <taxon>Pezizomycetes</taxon>
        <taxon>Pezizales</taxon>
        <taxon>Ascobolaceae</taxon>
        <taxon>Ascobolus</taxon>
    </lineage>
</organism>
<evidence type="ECO:0000313" key="3">
    <source>
        <dbReference type="Proteomes" id="UP000275078"/>
    </source>
</evidence>
<dbReference type="AlphaFoldDB" id="A0A3N4IN72"/>
<protein>
    <submittedName>
        <fullName evidence="2">Uncharacterized protein</fullName>
    </submittedName>
</protein>
<dbReference type="EMBL" id="ML119653">
    <property type="protein sequence ID" value="RPA85580.1"/>
    <property type="molecule type" value="Genomic_DNA"/>
</dbReference>
<dbReference type="Proteomes" id="UP000275078">
    <property type="component" value="Unassembled WGS sequence"/>
</dbReference>
<proteinExistence type="predicted"/>
<accession>A0A3N4IN72</accession>
<gene>
    <name evidence="2" type="ORF">BJ508DRAFT_302837</name>
</gene>
<evidence type="ECO:0000256" key="1">
    <source>
        <dbReference type="SAM" id="MobiDB-lite"/>
    </source>
</evidence>